<dbReference type="KEGG" id="abut:Ami103574_10675"/>
<dbReference type="RefSeq" id="WP_163066996.1">
    <property type="nucleotide sequence ID" value="NZ_CP048649.1"/>
</dbReference>
<evidence type="ECO:0000313" key="1">
    <source>
        <dbReference type="EMBL" id="QIB69756.1"/>
    </source>
</evidence>
<organism evidence="1 2">
    <name type="scientific">Aminipila butyrica</name>
    <dbReference type="NCBI Taxonomy" id="433296"/>
    <lineage>
        <taxon>Bacteria</taxon>
        <taxon>Bacillati</taxon>
        <taxon>Bacillota</taxon>
        <taxon>Clostridia</taxon>
        <taxon>Peptostreptococcales</taxon>
        <taxon>Anaerovoracaceae</taxon>
        <taxon>Aminipila</taxon>
    </lineage>
</organism>
<sequence length="70" mass="7774">MDRKKMIAKLYLSNSVINALTKIAQDLSESSGGPFTLQDMFNACLDEGVCYHLSMYCSEYEGIRCAGLID</sequence>
<dbReference type="Proteomes" id="UP000466848">
    <property type="component" value="Chromosome"/>
</dbReference>
<dbReference type="EMBL" id="CP048649">
    <property type="protein sequence ID" value="QIB69756.1"/>
    <property type="molecule type" value="Genomic_DNA"/>
</dbReference>
<reference evidence="1 2" key="1">
    <citation type="submission" date="2020-02" db="EMBL/GenBank/DDBJ databases">
        <authorList>
            <person name="Kim Y.B."/>
            <person name="Roh S.W."/>
        </authorList>
    </citation>
    <scope>NUCLEOTIDE SEQUENCE [LARGE SCALE GENOMIC DNA]</scope>
    <source>
        <strain evidence="1 2">DSM 103574</strain>
    </source>
</reference>
<name>A0A858C060_9FIRM</name>
<evidence type="ECO:0000313" key="2">
    <source>
        <dbReference type="Proteomes" id="UP000466848"/>
    </source>
</evidence>
<protein>
    <submittedName>
        <fullName evidence="1">Uncharacterized protein</fullName>
    </submittedName>
</protein>
<gene>
    <name evidence="1" type="ORF">Ami103574_10675</name>
</gene>
<proteinExistence type="predicted"/>
<accession>A0A858C060</accession>
<keyword evidence="2" id="KW-1185">Reference proteome</keyword>
<dbReference type="AlphaFoldDB" id="A0A858C060"/>